<proteinExistence type="predicted"/>
<reference evidence="1" key="2">
    <citation type="submission" date="2024-06" db="EMBL/GenBank/DDBJ databases">
        <authorList>
            <person name="Sakai Y."/>
            <person name="Fujii T."/>
        </authorList>
    </citation>
    <scope>NUCLEOTIDE SEQUENCE</scope>
    <source>
        <strain evidence="1">M701</strain>
        <plasmid evidence="1">pM7012</plasmid>
    </source>
</reference>
<sequence>MNQQQEGRSLTEVPGQGGKAAAPLMVLVKVEDLTKDALDWAVAKALGCELVGMHEHFRRIAESSWSKEKIEERLVKMADDQVIIHPCTGNAEPIPAYSRNDAATGPLIDRERIATWGSKDGQWTATAPGMDGYDGQQFYIDVCDGLQGPTRLIAAARCIVANKVGLEIEVPASLLA</sequence>
<dbReference type="InterPro" id="IPR019701">
    <property type="entry name" value="Phage_P22_NinX"/>
</dbReference>
<organism evidence="1">
    <name type="scientific">Burkholderia sp. M701</name>
    <dbReference type="NCBI Taxonomy" id="326454"/>
    <lineage>
        <taxon>Bacteria</taxon>
        <taxon>Pseudomonadati</taxon>
        <taxon>Pseudomonadota</taxon>
        <taxon>Betaproteobacteria</taxon>
        <taxon>Burkholderiales</taxon>
        <taxon>Burkholderiaceae</taxon>
        <taxon>Burkholderia</taxon>
    </lineage>
</organism>
<dbReference type="RefSeq" id="WP_023842444.1">
    <property type="nucleotide sequence ID" value="NC_022995.1"/>
</dbReference>
<dbReference type="AlphaFoldDB" id="V5YPN6"/>
<dbReference type="EMBL" id="AB853026">
    <property type="protein sequence ID" value="BAO18901.1"/>
    <property type="molecule type" value="Genomic_DNA"/>
</dbReference>
<evidence type="ECO:0008006" key="2">
    <source>
        <dbReference type="Google" id="ProtNLM"/>
    </source>
</evidence>
<name>V5YPN6_9BURK</name>
<geneLocation type="plasmid" evidence="1">
    <name>pM7012</name>
</geneLocation>
<accession>V5YPN6</accession>
<evidence type="ECO:0000313" key="1">
    <source>
        <dbReference type="EMBL" id="BAO18901.1"/>
    </source>
</evidence>
<dbReference type="Pfam" id="PF10765">
    <property type="entry name" value="Phage_P22_NinX"/>
    <property type="match status" value="1"/>
</dbReference>
<keyword evidence="1" id="KW-0614">Plasmid</keyword>
<protein>
    <recommendedName>
        <fullName evidence="2">DUF2591 domain-containing protein</fullName>
    </recommendedName>
</protein>
<reference evidence="1" key="1">
    <citation type="journal article" date="2014" name="Microbiology">
        <title>A 2,4-dichlorophenoxyacetic acid degradation plasmid pM7012 discloses distribution of an unclassified megaplasmid group across bacterial species.</title>
        <authorList>
            <person name="Sakai Y."/>
            <person name="Ogawa N."/>
            <person name="Shimomura Y."/>
            <person name="Fujii T."/>
        </authorList>
    </citation>
    <scope>NUCLEOTIDE SEQUENCE</scope>
    <source>
        <strain evidence="1">M701</strain>
    </source>
</reference>